<feature type="domain" description="SLC41A/MgtE integral membrane" evidence="10">
    <location>
        <begin position="242"/>
        <end position="368"/>
    </location>
</feature>
<feature type="transmembrane region" description="Helical" evidence="9">
    <location>
        <begin position="182"/>
        <end position="200"/>
    </location>
</feature>
<dbReference type="PANTHER" id="PTHR16228:SF7">
    <property type="entry name" value="SLC41A_MGTE INTEGRAL MEMBRANE DOMAIN-CONTAINING PROTEIN"/>
    <property type="match status" value="1"/>
</dbReference>
<dbReference type="EMBL" id="LBOK01000024">
    <property type="protein sequence ID" value="KKP36211.1"/>
    <property type="molecule type" value="Genomic_DNA"/>
</dbReference>
<evidence type="ECO:0000259" key="10">
    <source>
        <dbReference type="Pfam" id="PF01769"/>
    </source>
</evidence>
<gene>
    <name evidence="11" type="ORF">UR23_C0024G0003</name>
</gene>
<evidence type="ECO:0000256" key="9">
    <source>
        <dbReference type="SAM" id="Phobius"/>
    </source>
</evidence>
<comment type="similarity">
    <text evidence="2">Belongs to the SLC41A transporter family.</text>
</comment>
<dbReference type="GO" id="GO:0008324">
    <property type="term" value="F:monoatomic cation transmembrane transporter activity"/>
    <property type="evidence" value="ECO:0007669"/>
    <property type="project" value="InterPro"/>
</dbReference>
<dbReference type="PANTHER" id="PTHR16228">
    <property type="entry name" value="DIVALENT CATION TRANSPORTER SOLUTE CARRIER FAMILY 41"/>
    <property type="match status" value="1"/>
</dbReference>
<dbReference type="InterPro" id="IPR045349">
    <property type="entry name" value="SLC41A1-3"/>
</dbReference>
<reference evidence="11 12" key="1">
    <citation type="journal article" date="2015" name="Nature">
        <title>rRNA introns, odd ribosomes, and small enigmatic genomes across a large radiation of phyla.</title>
        <authorList>
            <person name="Brown C.T."/>
            <person name="Hug L.A."/>
            <person name="Thomas B.C."/>
            <person name="Sharon I."/>
            <person name="Castelle C.J."/>
            <person name="Singh A."/>
            <person name="Wilkins M.J."/>
            <person name="Williams K.H."/>
            <person name="Banfield J.F."/>
        </authorList>
    </citation>
    <scope>NUCLEOTIDE SEQUENCE [LARGE SCALE GENOMIC DNA]</scope>
</reference>
<dbReference type="InterPro" id="IPR006667">
    <property type="entry name" value="SLC41_membr_dom"/>
</dbReference>
<evidence type="ECO:0000256" key="8">
    <source>
        <dbReference type="ARBA" id="ARBA00023136"/>
    </source>
</evidence>
<dbReference type="SUPFAM" id="SSF161093">
    <property type="entry name" value="MgtE membrane domain-like"/>
    <property type="match status" value="2"/>
</dbReference>
<evidence type="ECO:0000256" key="2">
    <source>
        <dbReference type="ARBA" id="ARBA00009749"/>
    </source>
</evidence>
<name>A0A0F9ZBS4_9BACT</name>
<keyword evidence="7" id="KW-0406">Ion transport</keyword>
<evidence type="ECO:0000256" key="6">
    <source>
        <dbReference type="ARBA" id="ARBA00022989"/>
    </source>
</evidence>
<proteinExistence type="inferred from homology"/>
<keyword evidence="3" id="KW-0813">Transport</keyword>
<feature type="transmembrane region" description="Helical" evidence="9">
    <location>
        <begin position="207"/>
        <end position="225"/>
    </location>
</feature>
<feature type="transmembrane region" description="Helical" evidence="9">
    <location>
        <begin position="231"/>
        <end position="258"/>
    </location>
</feature>
<evidence type="ECO:0000256" key="3">
    <source>
        <dbReference type="ARBA" id="ARBA00022448"/>
    </source>
</evidence>
<evidence type="ECO:0000256" key="5">
    <source>
        <dbReference type="ARBA" id="ARBA00022842"/>
    </source>
</evidence>
<dbReference type="Pfam" id="PF01769">
    <property type="entry name" value="MgtE"/>
    <property type="match status" value="2"/>
</dbReference>
<keyword evidence="6 9" id="KW-1133">Transmembrane helix</keyword>
<dbReference type="AlphaFoldDB" id="A0A0F9ZBS4"/>
<feature type="transmembrane region" description="Helical" evidence="9">
    <location>
        <begin position="116"/>
        <end position="141"/>
    </location>
</feature>
<comment type="subcellular location">
    <subcellularLocation>
        <location evidence="1">Membrane</location>
        <topology evidence="1">Multi-pass membrane protein</topology>
    </subcellularLocation>
</comment>
<keyword evidence="4 9" id="KW-0812">Transmembrane</keyword>
<feature type="transmembrane region" description="Helical" evidence="9">
    <location>
        <begin position="35"/>
        <end position="56"/>
    </location>
</feature>
<accession>A0A0F9ZBS4</accession>
<organism evidence="11 12">
    <name type="scientific">Candidatus Roizmanbacteria bacterium GW2011_GWA2_32_13</name>
    <dbReference type="NCBI Taxonomy" id="1618475"/>
    <lineage>
        <taxon>Bacteria</taxon>
        <taxon>Candidatus Roizmaniibacteriota</taxon>
    </lineage>
</organism>
<feature type="domain" description="SLC41A/MgtE integral membrane" evidence="10">
    <location>
        <begin position="42"/>
        <end position="172"/>
    </location>
</feature>
<feature type="transmembrane region" description="Helical" evidence="9">
    <location>
        <begin position="7"/>
        <end position="29"/>
    </location>
</feature>
<feature type="transmembrane region" description="Helical" evidence="9">
    <location>
        <begin position="86"/>
        <end position="104"/>
    </location>
</feature>
<feature type="transmembrane region" description="Helical" evidence="9">
    <location>
        <begin position="279"/>
        <end position="299"/>
    </location>
</feature>
<sequence>MKLSIQTIIILIISTITALIAGLFLLFFKAHLIEIPGLIILVPAVMGIRGAIYGSLGAKLASALHMGLIDSFSLQNKFLREKMAKAFKINIFASFFLSIAIYGLTFTNGIEVNPFFLIALSFLTGIISGVIILFITYLVALGSYYRGWDPDNVTVPIISSVGDLLTVPILLILSIFLIKTPFIALIIISVIALAMSLYFLKSILGTAFIIIIIAIIFNVFAGFLLDEYLEILLAVPGILIIIPVFLSQSGSIIGIFSSRLGTRLHLGLSTKIRNTFRDSISVLFLGIIIFSLIVLLSYFSSIFLNIPISVEMLFKTSLIGGTFLIFISLFLAYGVSIIAFKYKTDPDDVTIPIMNSLIDLLGILFLIIVINIL</sequence>
<dbReference type="InterPro" id="IPR036739">
    <property type="entry name" value="SLC41_membr_dom_sf"/>
</dbReference>
<evidence type="ECO:0000256" key="7">
    <source>
        <dbReference type="ARBA" id="ARBA00023065"/>
    </source>
</evidence>
<dbReference type="Gene3D" id="1.10.357.20">
    <property type="entry name" value="SLC41 divalent cation transporters, integral membrane domain"/>
    <property type="match status" value="2"/>
</dbReference>
<protein>
    <submittedName>
        <fullName evidence="11">MgtE-like protein divalent cation transporter</fullName>
    </submittedName>
</protein>
<comment type="caution">
    <text evidence="11">The sequence shown here is derived from an EMBL/GenBank/DDBJ whole genome shotgun (WGS) entry which is preliminary data.</text>
</comment>
<keyword evidence="8 9" id="KW-0472">Membrane</keyword>
<feature type="transmembrane region" description="Helical" evidence="9">
    <location>
        <begin position="352"/>
        <end position="372"/>
    </location>
</feature>
<dbReference type="GO" id="GO:0016020">
    <property type="term" value="C:membrane"/>
    <property type="evidence" value="ECO:0007669"/>
    <property type="project" value="UniProtKB-SubCell"/>
</dbReference>
<evidence type="ECO:0000313" key="12">
    <source>
        <dbReference type="Proteomes" id="UP000034349"/>
    </source>
</evidence>
<feature type="transmembrane region" description="Helical" evidence="9">
    <location>
        <begin position="319"/>
        <end position="340"/>
    </location>
</feature>
<feature type="transmembrane region" description="Helical" evidence="9">
    <location>
        <begin position="153"/>
        <end position="176"/>
    </location>
</feature>
<evidence type="ECO:0000256" key="4">
    <source>
        <dbReference type="ARBA" id="ARBA00022692"/>
    </source>
</evidence>
<dbReference type="Proteomes" id="UP000034349">
    <property type="component" value="Unassembled WGS sequence"/>
</dbReference>
<evidence type="ECO:0000256" key="1">
    <source>
        <dbReference type="ARBA" id="ARBA00004141"/>
    </source>
</evidence>
<evidence type="ECO:0000313" key="11">
    <source>
        <dbReference type="EMBL" id="KKP36211.1"/>
    </source>
</evidence>
<keyword evidence="5" id="KW-0460">Magnesium</keyword>